<dbReference type="InterPro" id="IPR051544">
    <property type="entry name" value="TPS_OM_transporter"/>
</dbReference>
<evidence type="ECO:0000313" key="8">
    <source>
        <dbReference type="Proteomes" id="UP000230709"/>
    </source>
</evidence>
<dbReference type="GO" id="GO:0098046">
    <property type="term" value="C:type V protein secretion system complex"/>
    <property type="evidence" value="ECO:0007669"/>
    <property type="project" value="TreeGrafter"/>
</dbReference>
<accession>A0A2D2CW47</accession>
<evidence type="ECO:0000256" key="4">
    <source>
        <dbReference type="SAM" id="MobiDB-lite"/>
    </source>
</evidence>
<dbReference type="EMBL" id="CP023737">
    <property type="protein sequence ID" value="ATQ66869.1"/>
    <property type="molecule type" value="Genomic_DNA"/>
</dbReference>
<evidence type="ECO:0000256" key="3">
    <source>
        <dbReference type="ARBA" id="ARBA00023237"/>
    </source>
</evidence>
<dbReference type="Gene3D" id="2.40.160.50">
    <property type="entry name" value="membrane protein fhac: a member of the omp85/tpsb transporter family"/>
    <property type="match status" value="1"/>
</dbReference>
<dbReference type="Pfam" id="PF03865">
    <property type="entry name" value="ShlB"/>
    <property type="match status" value="1"/>
</dbReference>
<dbReference type="PANTHER" id="PTHR34597">
    <property type="entry name" value="SLR1661 PROTEIN"/>
    <property type="match status" value="1"/>
</dbReference>
<feature type="region of interest" description="Disordered" evidence="4">
    <location>
        <begin position="42"/>
        <end position="88"/>
    </location>
</feature>
<dbReference type="KEGG" id="mtw:CQW49_02380"/>
<dbReference type="PANTHER" id="PTHR34597:SF6">
    <property type="entry name" value="BLR6126 PROTEIN"/>
    <property type="match status" value="1"/>
</dbReference>
<evidence type="ECO:0000256" key="2">
    <source>
        <dbReference type="ARBA" id="ARBA00022692"/>
    </source>
</evidence>
<feature type="domain" description="Haemolysin activator HlyB C-terminal" evidence="5">
    <location>
        <begin position="228"/>
        <end position="498"/>
    </location>
</feature>
<dbReference type="Proteomes" id="UP000230709">
    <property type="component" value="Chromosome"/>
</dbReference>
<feature type="compositionally biased region" description="Low complexity" evidence="4">
    <location>
        <begin position="66"/>
        <end position="84"/>
    </location>
</feature>
<evidence type="ECO:0000256" key="1">
    <source>
        <dbReference type="ARBA" id="ARBA00022452"/>
    </source>
</evidence>
<keyword evidence="1" id="KW-1134">Transmembrane beta strand</keyword>
<evidence type="ECO:0000313" key="7">
    <source>
        <dbReference type="EMBL" id="ATQ66869.1"/>
    </source>
</evidence>
<proteinExistence type="predicted"/>
<dbReference type="InterPro" id="IPR005565">
    <property type="entry name" value="Hemolysn_activator_HlyB_C"/>
</dbReference>
<feature type="domain" description="Polypeptide-transport-associated ShlB-type" evidence="6">
    <location>
        <begin position="91"/>
        <end position="165"/>
    </location>
</feature>
<reference evidence="8" key="1">
    <citation type="submission" date="2017-10" db="EMBL/GenBank/DDBJ databases">
        <title>Completed PacBio SMRT sequence of Methylosinus trichosporium OB3b reveals presence of a third large plasmid.</title>
        <authorList>
            <person name="Charles T.C."/>
            <person name="Lynch M.D.J."/>
            <person name="Heil J.R."/>
            <person name="Cheng J."/>
        </authorList>
    </citation>
    <scope>NUCLEOTIDE SEQUENCE [LARGE SCALE GENOMIC DNA]</scope>
    <source>
        <strain evidence="8">OB3b</strain>
    </source>
</reference>
<dbReference type="STRING" id="595536.GCA_000178815_00469"/>
<evidence type="ECO:0000259" key="6">
    <source>
        <dbReference type="Pfam" id="PF08479"/>
    </source>
</evidence>
<feature type="compositionally biased region" description="Basic and acidic residues" evidence="4">
    <location>
        <begin position="50"/>
        <end position="65"/>
    </location>
</feature>
<keyword evidence="8" id="KW-1185">Reference proteome</keyword>
<organism evidence="7 8">
    <name type="scientific">Methylosinus trichosporium (strain ATCC 35070 / NCIMB 11131 / UNIQEM 75 / OB3b)</name>
    <dbReference type="NCBI Taxonomy" id="595536"/>
    <lineage>
        <taxon>Bacteria</taxon>
        <taxon>Pseudomonadati</taxon>
        <taxon>Pseudomonadota</taxon>
        <taxon>Alphaproteobacteria</taxon>
        <taxon>Hyphomicrobiales</taxon>
        <taxon>Methylocystaceae</taxon>
        <taxon>Methylosinus</taxon>
    </lineage>
</organism>
<keyword evidence="1" id="KW-0472">Membrane</keyword>
<dbReference type="GO" id="GO:0008320">
    <property type="term" value="F:protein transmembrane transporter activity"/>
    <property type="evidence" value="ECO:0007669"/>
    <property type="project" value="TreeGrafter"/>
</dbReference>
<dbReference type="AlphaFoldDB" id="A0A2D2CW47"/>
<sequence length="597" mass="64510">MVLSKGEAGARRCLRLRGDFDRSAIAVFVAFGALTAAASPAWSTSAAKTGEGEAQRRAAASDDAGKSSPAAGNAAAAAKEAASKPAPPARFDIDDFAVEGADRLTQVDVEEAIYPFLGPGRTSDDVEKARAALEKAYHDRGFQTVGVSVPQQSVKGGVVILKVAELKVGRLRVKNARYFDVDQIKARASSLKEGTVPDFGKVTKDIVALNQWPDRRVTPSLRAGVTPGTVDVDLTVEDKLPVHANIELNNRRSPNTSALRTVGTVRYDNLWQLGHSLSFTYQVAPERSKDAEVFSGSYLARIPDVEWLSVLAYGLSSRSDVATVGGVNVVGPGQTIGARAIMSLPSVENLYHSVSAGLDYKHYGQVVRLGTDVTSSPITYYPLVVTYGGAYQTESFTTQLSASVTLNMRAPSSDRTAFDNKRFRASGRFAHFNLDVSHLQELPEGFQAYARFVGQIADGPLVSSEQISVGGLDSVRGYLESEVLGDNGAVGSFELRSPDVGEMLQDTVKRGAPEGEPPITVFNDWRLFGFVDKGVAEILSPLAEQQAHFNPWSYGFGARVKLLDHVSGMFVYSTPMVRQTYTQAREPRLNFRVWGEF</sequence>
<dbReference type="Pfam" id="PF08479">
    <property type="entry name" value="POTRA_2"/>
    <property type="match status" value="1"/>
</dbReference>
<dbReference type="InterPro" id="IPR013686">
    <property type="entry name" value="Polypept-transport_assoc_ShlB"/>
</dbReference>
<dbReference type="Gene3D" id="3.10.20.310">
    <property type="entry name" value="membrane protein fhac"/>
    <property type="match status" value="1"/>
</dbReference>
<protein>
    <submittedName>
        <fullName evidence="7">ShlB/FhaC/HecB family hemolysin secretion/activation protein</fullName>
    </submittedName>
</protein>
<evidence type="ECO:0000259" key="5">
    <source>
        <dbReference type="Pfam" id="PF03865"/>
    </source>
</evidence>
<name>A0A2D2CW47_METT3</name>
<dbReference type="RefSeq" id="WP_003609736.1">
    <property type="nucleotide sequence ID" value="NZ_ADVE02000001.1"/>
</dbReference>
<keyword evidence="3" id="KW-0998">Cell outer membrane</keyword>
<gene>
    <name evidence="7" type="ORF">CQW49_02380</name>
</gene>
<keyword evidence="2" id="KW-0812">Transmembrane</keyword>
<dbReference type="GO" id="GO:0046819">
    <property type="term" value="P:protein secretion by the type V secretion system"/>
    <property type="evidence" value="ECO:0007669"/>
    <property type="project" value="TreeGrafter"/>
</dbReference>